<accession>A0ABT2HVH3</accession>
<dbReference type="EMBL" id="JALXSQ010000007">
    <property type="protein sequence ID" value="MCT2042318.1"/>
    <property type="molecule type" value="Genomic_DNA"/>
</dbReference>
<sequence>MATGMFGVHTDELRAIAEEFGDGSSTASEAKVITAREVDGVMWMCIDAERFKTHDAVARALEARLEALLAAERRSADIG</sequence>
<protein>
    <submittedName>
        <fullName evidence="1">Uncharacterized protein</fullName>
    </submittedName>
</protein>
<evidence type="ECO:0000313" key="1">
    <source>
        <dbReference type="EMBL" id="MCT2042318.1"/>
    </source>
</evidence>
<proteinExistence type="predicted"/>
<organism evidence="1 2">
    <name type="scientific">Pseudoclavibacter albus</name>
    <dbReference type="NCBI Taxonomy" id="272241"/>
    <lineage>
        <taxon>Bacteria</taxon>
        <taxon>Bacillati</taxon>
        <taxon>Actinomycetota</taxon>
        <taxon>Actinomycetes</taxon>
        <taxon>Micrococcales</taxon>
        <taxon>Microbacteriaceae</taxon>
        <taxon>Pseudoclavibacter</taxon>
    </lineage>
</organism>
<reference evidence="1 2" key="1">
    <citation type="submission" date="2022-04" db="EMBL/GenBank/DDBJ databases">
        <title>Human microbiome associated bacterial genomes.</title>
        <authorList>
            <person name="Sandstrom S."/>
            <person name="Salamzade R."/>
            <person name="Kalan L.R."/>
        </authorList>
    </citation>
    <scope>NUCLEOTIDE SEQUENCE [LARGE SCALE GENOMIC DNA]</scope>
    <source>
        <strain evidence="2">p3-SID1799</strain>
    </source>
</reference>
<dbReference type="RefSeq" id="WP_206394226.1">
    <property type="nucleotide sequence ID" value="NZ_JAFDPW010000001.1"/>
</dbReference>
<gene>
    <name evidence="1" type="ORF">M3D15_03035</name>
</gene>
<dbReference type="Proteomes" id="UP001525379">
    <property type="component" value="Unassembled WGS sequence"/>
</dbReference>
<comment type="caution">
    <text evidence="1">The sequence shown here is derived from an EMBL/GenBank/DDBJ whole genome shotgun (WGS) entry which is preliminary data.</text>
</comment>
<keyword evidence="2" id="KW-1185">Reference proteome</keyword>
<name>A0ABT2HVH3_9MICO</name>
<evidence type="ECO:0000313" key="2">
    <source>
        <dbReference type="Proteomes" id="UP001525379"/>
    </source>
</evidence>